<keyword evidence="3" id="KW-1185">Reference proteome</keyword>
<feature type="transmembrane region" description="Helical" evidence="1">
    <location>
        <begin position="12"/>
        <end position="35"/>
    </location>
</feature>
<dbReference type="EMBL" id="JAADJG010000144">
    <property type="protein sequence ID" value="KAF4453695.1"/>
    <property type="molecule type" value="Genomic_DNA"/>
</dbReference>
<sequence>MHFAPAPSAFLCIGLAQGITVGILQSIVLIQWQAYLRPTVYQVPRGFTIPANFGIVIFGFVFQLVFMWDAVRLRSTAQAILACVLNAGFVPLALFQRKEIEEAVKSFRGSTDVNGDSLVNLDMDIWPLIGKILLAIPWVVGAFTLFLVVSVWYLKQYFSWQSYRNVSADAKLRRIRIIHQIFAMLAKMDIYFIICFEAIYGFAVLGARGTEFIISMALLGVAIVVIGLSIMFSKSENKIGMGLSIAIYLAGSFYLVYMVVIAYTDKKRTSFYAASIKSFTAFGCMAILSIFTTTVFAIICFRNFWGGLKEHLELHEEGWNQRTSVKDFELDHNVNFQYTNVPKALDLDS</sequence>
<dbReference type="Proteomes" id="UP000605986">
    <property type="component" value="Unassembled WGS sequence"/>
</dbReference>
<dbReference type="InterPro" id="IPR040410">
    <property type="entry name" value="UPF0658_Golgi"/>
</dbReference>
<accession>A0A8H4KP77</accession>
<dbReference type="GO" id="GO:0005794">
    <property type="term" value="C:Golgi apparatus"/>
    <property type="evidence" value="ECO:0007669"/>
    <property type="project" value="TreeGrafter"/>
</dbReference>
<keyword evidence="1" id="KW-0812">Transmembrane</keyword>
<feature type="transmembrane region" description="Helical" evidence="1">
    <location>
        <begin position="79"/>
        <end position="96"/>
    </location>
</feature>
<comment type="caution">
    <text evidence="2">The sequence shown here is derived from an EMBL/GenBank/DDBJ whole genome shotgun (WGS) entry which is preliminary data.</text>
</comment>
<keyword evidence="1" id="KW-1133">Transmembrane helix</keyword>
<dbReference type="PANTHER" id="PTHR34391:SF1">
    <property type="entry name" value="UPF0658 GOLGI APPARATUS MEMBRANE PROTEIN C1952.10C-RELATED"/>
    <property type="match status" value="1"/>
</dbReference>
<name>A0A8H4KP77_9HYPO</name>
<feature type="transmembrane region" description="Helical" evidence="1">
    <location>
        <begin position="132"/>
        <end position="154"/>
    </location>
</feature>
<feature type="transmembrane region" description="Helical" evidence="1">
    <location>
        <begin position="279"/>
        <end position="301"/>
    </location>
</feature>
<reference evidence="2" key="1">
    <citation type="submission" date="2020-01" db="EMBL/GenBank/DDBJ databases">
        <title>Identification and distribution of gene clusters putatively required for synthesis of sphingolipid metabolism inhibitors in phylogenetically diverse species of the filamentous fungus Fusarium.</title>
        <authorList>
            <person name="Kim H.-S."/>
            <person name="Busman M."/>
            <person name="Brown D.W."/>
            <person name="Divon H."/>
            <person name="Uhlig S."/>
            <person name="Proctor R.H."/>
        </authorList>
    </citation>
    <scope>NUCLEOTIDE SEQUENCE</scope>
    <source>
        <strain evidence="2">NRRL 53441</strain>
    </source>
</reference>
<feature type="transmembrane region" description="Helical" evidence="1">
    <location>
        <begin position="245"/>
        <end position="264"/>
    </location>
</feature>
<evidence type="ECO:0000313" key="3">
    <source>
        <dbReference type="Proteomes" id="UP000605986"/>
    </source>
</evidence>
<proteinExistence type="predicted"/>
<feature type="transmembrane region" description="Helical" evidence="1">
    <location>
        <begin position="47"/>
        <end position="67"/>
    </location>
</feature>
<gene>
    <name evidence="2" type="ORF">F53441_3704</name>
</gene>
<dbReference type="AlphaFoldDB" id="A0A8H4KP77"/>
<feature type="transmembrane region" description="Helical" evidence="1">
    <location>
        <begin position="181"/>
        <end position="206"/>
    </location>
</feature>
<organism evidence="2 3">
    <name type="scientific">Fusarium austroafricanum</name>
    <dbReference type="NCBI Taxonomy" id="2364996"/>
    <lineage>
        <taxon>Eukaryota</taxon>
        <taxon>Fungi</taxon>
        <taxon>Dikarya</taxon>
        <taxon>Ascomycota</taxon>
        <taxon>Pezizomycotina</taxon>
        <taxon>Sordariomycetes</taxon>
        <taxon>Hypocreomycetidae</taxon>
        <taxon>Hypocreales</taxon>
        <taxon>Nectriaceae</taxon>
        <taxon>Fusarium</taxon>
        <taxon>Fusarium concolor species complex</taxon>
    </lineage>
</organism>
<dbReference type="OrthoDB" id="2448307at2759"/>
<protein>
    <submittedName>
        <fullName evidence="2">UPF0658 Golgi apparatus membrane protein C23H3.04</fullName>
    </submittedName>
</protein>
<dbReference type="PANTHER" id="PTHR34391">
    <property type="entry name" value="UPF0658 GOLGI APPARATUS MEMBRANE PROTEIN C1952.10C-RELATED"/>
    <property type="match status" value="1"/>
</dbReference>
<evidence type="ECO:0000256" key="1">
    <source>
        <dbReference type="SAM" id="Phobius"/>
    </source>
</evidence>
<feature type="transmembrane region" description="Helical" evidence="1">
    <location>
        <begin position="212"/>
        <end position="233"/>
    </location>
</feature>
<evidence type="ECO:0000313" key="2">
    <source>
        <dbReference type="EMBL" id="KAF4453695.1"/>
    </source>
</evidence>
<keyword evidence="1" id="KW-0472">Membrane</keyword>